<name>A0A6B8VNN1_9CORY</name>
<evidence type="ECO:0000313" key="3">
    <source>
        <dbReference type="Proteomes" id="UP000427071"/>
    </source>
</evidence>
<dbReference type="PANTHER" id="PTHR33164">
    <property type="entry name" value="TRANSCRIPTIONAL REGULATOR, MARR FAMILY"/>
    <property type="match status" value="1"/>
</dbReference>
<dbReference type="SMART" id="SM00347">
    <property type="entry name" value="HTH_MARR"/>
    <property type="match status" value="1"/>
</dbReference>
<feature type="domain" description="HTH marR-type" evidence="1">
    <location>
        <begin position="1"/>
        <end position="123"/>
    </location>
</feature>
<dbReference type="Proteomes" id="UP000427071">
    <property type="component" value="Chromosome"/>
</dbReference>
<dbReference type="RefSeq" id="WP_156191576.1">
    <property type="nucleotide sequence ID" value="NZ_CP046452.1"/>
</dbReference>
<keyword evidence="3" id="KW-1185">Reference proteome</keyword>
<proteinExistence type="predicted"/>
<dbReference type="EMBL" id="CP046452">
    <property type="protein sequence ID" value="QGU01147.1"/>
    <property type="molecule type" value="Genomic_DNA"/>
</dbReference>
<dbReference type="GO" id="GO:0006950">
    <property type="term" value="P:response to stress"/>
    <property type="evidence" value="ECO:0007669"/>
    <property type="project" value="TreeGrafter"/>
</dbReference>
<dbReference type="Pfam" id="PF01047">
    <property type="entry name" value="MarR"/>
    <property type="match status" value="1"/>
</dbReference>
<protein>
    <submittedName>
        <fullName evidence="2">HTH-type transcriptional regulator MhqR</fullName>
    </submittedName>
</protein>
<accession>A0A6B8VNN1</accession>
<dbReference type="KEGG" id="ckw:CKALI_01235"/>
<evidence type="ECO:0000259" key="1">
    <source>
        <dbReference type="PROSITE" id="PS50995"/>
    </source>
</evidence>
<dbReference type="AlphaFoldDB" id="A0A6B8VNN1"/>
<gene>
    <name evidence="2" type="primary">mhqR</name>
    <name evidence="2" type="ORF">CKALI_01235</name>
</gene>
<reference evidence="3" key="1">
    <citation type="submission" date="2019-11" db="EMBL/GenBank/DDBJ databases">
        <title>Complete genome sequence of Corynebacterium kalinowskii 1959, a novel Corynebacterium species isolated from soil of a small paddock in Vilsendorf, Germany.</title>
        <authorList>
            <person name="Schaffert L."/>
            <person name="Ruwe M."/>
            <person name="Milse J."/>
            <person name="Hanuschka K."/>
            <person name="Ortseifen V."/>
            <person name="Droste J."/>
            <person name="Brandt D."/>
            <person name="Schlueter L."/>
            <person name="Kutter Y."/>
            <person name="Vinke S."/>
            <person name="Viehoefer P."/>
            <person name="Jacob L."/>
            <person name="Luebke N.-C."/>
            <person name="Schulte-Berndt E."/>
            <person name="Hain C."/>
            <person name="Linder M."/>
            <person name="Schmidt P."/>
            <person name="Wollenschlaeger L."/>
            <person name="Luttermann T."/>
            <person name="Thieme E."/>
            <person name="Hassa J."/>
            <person name="Haak M."/>
            <person name="Wittchen M."/>
            <person name="Mentz A."/>
            <person name="Persicke M."/>
            <person name="Busche T."/>
            <person name="Ruckert C."/>
        </authorList>
    </citation>
    <scope>NUCLEOTIDE SEQUENCE [LARGE SCALE GENOMIC DNA]</scope>
    <source>
        <strain evidence="3">1959</strain>
    </source>
</reference>
<dbReference type="InterPro" id="IPR000835">
    <property type="entry name" value="HTH_MarR-typ"/>
</dbReference>
<dbReference type="PRINTS" id="PR00598">
    <property type="entry name" value="HTHMARR"/>
</dbReference>
<dbReference type="InterPro" id="IPR036390">
    <property type="entry name" value="WH_DNA-bd_sf"/>
</dbReference>
<organism evidence="2 3">
    <name type="scientific">Corynebacterium kalinowskii</name>
    <dbReference type="NCBI Taxonomy" id="2675216"/>
    <lineage>
        <taxon>Bacteria</taxon>
        <taxon>Bacillati</taxon>
        <taxon>Actinomycetota</taxon>
        <taxon>Actinomycetes</taxon>
        <taxon>Mycobacteriales</taxon>
        <taxon>Corynebacteriaceae</taxon>
        <taxon>Corynebacterium</taxon>
    </lineage>
</organism>
<dbReference type="InterPro" id="IPR036388">
    <property type="entry name" value="WH-like_DNA-bd_sf"/>
</dbReference>
<dbReference type="Gene3D" id="1.10.10.10">
    <property type="entry name" value="Winged helix-like DNA-binding domain superfamily/Winged helix DNA-binding domain"/>
    <property type="match status" value="1"/>
</dbReference>
<dbReference type="PROSITE" id="PS50995">
    <property type="entry name" value="HTH_MARR_2"/>
    <property type="match status" value="1"/>
</dbReference>
<dbReference type="InterPro" id="IPR039422">
    <property type="entry name" value="MarR/SlyA-like"/>
</dbReference>
<sequence>MPADLAIVSSFVRNGRLLEDRANAVLKPYGITFSRFELLSLLRHSRLGALPMKEVSTSLSLPPASVTHTVASLEKAGLVSRTPSPTDGRGVLVSITDQGIVLVSAATPVLEECFRLVEVPGVG</sequence>
<evidence type="ECO:0000313" key="2">
    <source>
        <dbReference type="EMBL" id="QGU01147.1"/>
    </source>
</evidence>
<dbReference type="GO" id="GO:0003700">
    <property type="term" value="F:DNA-binding transcription factor activity"/>
    <property type="evidence" value="ECO:0007669"/>
    <property type="project" value="InterPro"/>
</dbReference>
<dbReference type="SUPFAM" id="SSF46785">
    <property type="entry name" value="Winged helix' DNA-binding domain"/>
    <property type="match status" value="1"/>
</dbReference>
<dbReference type="PANTHER" id="PTHR33164:SF101">
    <property type="entry name" value="TRANSCRIPTIONAL REPRESSOR MPRA"/>
    <property type="match status" value="1"/>
</dbReference>